<dbReference type="AlphaFoldDB" id="A0A6J3M5C8"/>
<reference evidence="3" key="1">
    <citation type="submission" date="2020-01" db="EMBL/GenBank/DDBJ databases">
        <authorList>
            <consortium name="DOE Joint Genome Institute"/>
            <person name="Haridas S."/>
            <person name="Albert R."/>
            <person name="Binder M."/>
            <person name="Bloem J."/>
            <person name="Labutti K."/>
            <person name="Salamov A."/>
            <person name="Andreopoulos B."/>
            <person name="Baker S.E."/>
            <person name="Barry K."/>
            <person name="Bills G."/>
            <person name="Bluhm B.H."/>
            <person name="Cannon C."/>
            <person name="Castanera R."/>
            <person name="Culley D.E."/>
            <person name="Daum C."/>
            <person name="Ezra D."/>
            <person name="Gonzalez J.B."/>
            <person name="Henrissat B."/>
            <person name="Kuo A."/>
            <person name="Liang C."/>
            <person name="Lipzen A."/>
            <person name="Lutzoni F."/>
            <person name="Magnuson J."/>
            <person name="Mondo S."/>
            <person name="Nolan M."/>
            <person name="Ohm R."/>
            <person name="Pangilinan J."/>
            <person name="Park H.-J."/>
            <person name="Ramirez L."/>
            <person name="Alfaro M."/>
            <person name="Sun H."/>
            <person name="Tritt A."/>
            <person name="Yoshinaga Y."/>
            <person name="Zwiers L.-H."/>
            <person name="Turgeon B.G."/>
            <person name="Goodwin S.B."/>
            <person name="Spatafora J.W."/>
            <person name="Crous P.W."/>
            <person name="Grigoriev I.V."/>
        </authorList>
    </citation>
    <scope>NUCLEOTIDE SEQUENCE</scope>
    <source>
        <strain evidence="3">CBS 342.82</strain>
    </source>
</reference>
<dbReference type="PANTHER" id="PTHR36091">
    <property type="entry name" value="ALTERED INHERITANCE OF MITOCHONDRIA PROTEIN 9, MITOCHONDRIAL"/>
    <property type="match status" value="1"/>
</dbReference>
<dbReference type="RefSeq" id="XP_033460302.1">
    <property type="nucleotide sequence ID" value="XM_033601270.1"/>
</dbReference>
<dbReference type="InterPro" id="IPR011009">
    <property type="entry name" value="Kinase-like_dom_sf"/>
</dbReference>
<reference evidence="3" key="2">
    <citation type="submission" date="2020-04" db="EMBL/GenBank/DDBJ databases">
        <authorList>
            <consortium name="NCBI Genome Project"/>
        </authorList>
    </citation>
    <scope>NUCLEOTIDE SEQUENCE</scope>
    <source>
        <strain evidence="3">CBS 342.82</strain>
    </source>
</reference>
<dbReference type="InterPro" id="IPR002575">
    <property type="entry name" value="Aminoglycoside_PTrfase"/>
</dbReference>
<dbReference type="Gene3D" id="3.90.1200.10">
    <property type="match status" value="1"/>
</dbReference>
<protein>
    <submittedName>
        <fullName evidence="3">Phosphotransferase enzyme family protein</fullName>
    </submittedName>
</protein>
<dbReference type="Proteomes" id="UP000504637">
    <property type="component" value="Unplaced"/>
</dbReference>
<dbReference type="GeneID" id="54359070"/>
<dbReference type="SUPFAM" id="SSF56112">
    <property type="entry name" value="Protein kinase-like (PK-like)"/>
    <property type="match status" value="1"/>
</dbReference>
<evidence type="ECO:0000313" key="2">
    <source>
        <dbReference type="Proteomes" id="UP000504637"/>
    </source>
</evidence>
<feature type="domain" description="Aminoglycoside phosphotransferase" evidence="1">
    <location>
        <begin position="94"/>
        <end position="333"/>
    </location>
</feature>
<sequence>MATAAKLPTYGSDLFEYTSGRFLFNEPARMRERQSLFCPSELSNAICHALNRDRADVESVDKFAEGGFNRIIQATFKDGFKILARLPFNMEAPLRHSVASEAATLTFLRAQGLPVPKVYGYSPLSDNPVKTPYILLEKMEGRSLGDEWFSLPNKTLMKVMKQLLALEKKLLAIQLPAYGSLYFGHDLPSGNPGISLGPSLQGEGELVVGPSAAYAWWYRERAALEVDRGPWTDFQSCFEAVAKREIAFCKQYGKPRHDVEPSLRELQGFKLQEPQRHANLLNDYLKITPGLSINDDHRFARPTLRHPDFSPSNILVNDEYDIVGIIDWQHTVILPLALCAGIPKHYQNWGDLVSETLQRPDTKLPDNFDTLDEDAQNEARETMRKRLVHFYYGALTLKLSETHFDALRDENVMLRAKLFDRASAPWEGNSLELEHILIEVVRRWPMAIDEEDSTAQHNDHNAPVQYNDHQIDSCLKAIALQEEKEQELEEMREVIGIDSQGWVPNDERLEQAKQVRDLIKQKLLEECTTEQERIAIRDHFSFDDHAE</sequence>
<dbReference type="GO" id="GO:0005739">
    <property type="term" value="C:mitochondrion"/>
    <property type="evidence" value="ECO:0007669"/>
    <property type="project" value="TreeGrafter"/>
</dbReference>
<accession>A0A6J3M5C8</accession>
<gene>
    <name evidence="3" type="ORF">K489DRAFT_317879</name>
</gene>
<evidence type="ECO:0000313" key="3">
    <source>
        <dbReference type="RefSeq" id="XP_033460302.1"/>
    </source>
</evidence>
<proteinExistence type="predicted"/>
<evidence type="ECO:0000259" key="1">
    <source>
        <dbReference type="Pfam" id="PF01636"/>
    </source>
</evidence>
<dbReference type="OrthoDB" id="10003767at2759"/>
<dbReference type="InterPro" id="IPR051035">
    <property type="entry name" value="Mito_inheritance_9"/>
</dbReference>
<keyword evidence="2" id="KW-1185">Reference proteome</keyword>
<dbReference type="PANTHER" id="PTHR36091:SF2">
    <property type="entry name" value="AMINOGLYCOSIDE PHOSPHOTRANSFERASE DOMAIN-CONTAINING PROTEIN"/>
    <property type="match status" value="1"/>
</dbReference>
<dbReference type="Pfam" id="PF01636">
    <property type="entry name" value="APH"/>
    <property type="match status" value="1"/>
</dbReference>
<name>A0A6J3M5C8_9PEZI</name>
<reference evidence="3" key="3">
    <citation type="submission" date="2025-08" db="UniProtKB">
        <authorList>
            <consortium name="RefSeq"/>
        </authorList>
    </citation>
    <scope>IDENTIFICATION</scope>
    <source>
        <strain evidence="3">CBS 342.82</strain>
    </source>
</reference>
<organism evidence="3">
    <name type="scientific">Dissoconium aciculare CBS 342.82</name>
    <dbReference type="NCBI Taxonomy" id="1314786"/>
    <lineage>
        <taxon>Eukaryota</taxon>
        <taxon>Fungi</taxon>
        <taxon>Dikarya</taxon>
        <taxon>Ascomycota</taxon>
        <taxon>Pezizomycotina</taxon>
        <taxon>Dothideomycetes</taxon>
        <taxon>Dothideomycetidae</taxon>
        <taxon>Mycosphaerellales</taxon>
        <taxon>Dissoconiaceae</taxon>
        <taxon>Dissoconium</taxon>
    </lineage>
</organism>